<dbReference type="OrthoDB" id="6372205at2759"/>
<reference evidence="6" key="1">
    <citation type="submission" date="2025-08" db="UniProtKB">
        <authorList>
            <consortium name="RefSeq"/>
        </authorList>
    </citation>
    <scope>IDENTIFICATION</scope>
    <source>
        <tissue evidence="6">Whole organism</tissue>
    </source>
</reference>
<evidence type="ECO:0000259" key="4">
    <source>
        <dbReference type="Pfam" id="PF13229"/>
    </source>
</evidence>
<evidence type="ECO:0000313" key="5">
    <source>
        <dbReference type="Proteomes" id="UP000694843"/>
    </source>
</evidence>
<dbReference type="RefSeq" id="XP_018012297.1">
    <property type="nucleotide sequence ID" value="XM_018156808.2"/>
</dbReference>
<dbReference type="InterPro" id="IPR039448">
    <property type="entry name" value="Beta_helix"/>
</dbReference>
<feature type="signal peptide" evidence="3">
    <location>
        <begin position="1"/>
        <end position="18"/>
    </location>
</feature>
<keyword evidence="2" id="KW-0472">Membrane</keyword>
<feature type="compositionally biased region" description="Basic and acidic residues" evidence="1">
    <location>
        <begin position="860"/>
        <end position="870"/>
    </location>
</feature>
<feature type="chain" id="PRO_5034876949" evidence="3">
    <location>
        <begin position="19"/>
        <end position="1005"/>
    </location>
</feature>
<evidence type="ECO:0000313" key="6">
    <source>
        <dbReference type="RefSeq" id="XP_018012297.1"/>
    </source>
</evidence>
<protein>
    <submittedName>
        <fullName evidence="6">Uncharacterized protein LOC108669467</fullName>
    </submittedName>
</protein>
<proteinExistence type="predicted"/>
<dbReference type="Proteomes" id="UP000694843">
    <property type="component" value="Unplaced"/>
</dbReference>
<feature type="compositionally biased region" description="Polar residues" evidence="1">
    <location>
        <begin position="871"/>
        <end position="891"/>
    </location>
</feature>
<sequence length="1005" mass="111854">MKQLIFIFIATFTALGLAVSGEYDETGLFQQPALGVPILKVETSNPYCNFRRMFGPVCNMTGFSGILMIDSGLQLPDALEISVTKADMVVMNPVCVPWIKAYEVQDFTTIWHKSAETAKERNCRTWLRVIDSHVSTLKSGIHDVSLINSSVDTINLANLRDFMAMSSNLSVIEHLDWRGYRGMIALSNISTIFRIESNDNLTIGESHIGKIAQNGFVFNGREMIINQTIFNEVDYNGIWLNSGVIKIENTILQDVKKDGIILGQDVRVIMKNVTIEKCQKPCVQIYNMRYFEHKNFEVNGKPFEEDADVVNFAWEELSAEVKSLDSDEHCRGESEGLSCDFNYTNETVTLTPTDQMTVKQYNISNSMELHIVGASALDVIVYNSHAIYTELTKELLKNESSFDAGGSLTSYNSTFGIVQAGNLRQLTALDSKLTQIHAGTIERVTSQNSALQVRRLNVSEEAEFSNSEISILNANIDGSLLANFTVFGNISTLHILGDAKIFNCIFKQLSIHSITVSGNLSLSNVTFEDYEYLPIYVAEGGSLELVNVWPKKVWHFVSVVDRKQVNWQSDDIEHFITIRQPLQKENVLLVGKNKLHCEQKRFMFSPAFRFDQPLICNYTDVEEEVEVAVDLKPKPFPTSVYIIGAKFLRLASICTYTIDLDNVRNATMDYVAHHCHYQLKISNSSVANIVNEPVTIQTLDSMVGEIEAIFPLDQLVINRSIVHSLTASPMTTEVLNANISSVDMLICYRSLTMNDSSIGSVTSIQVLKFGSIINTKIDRVSYPGIYVDGDLIFENVTIKDLDVKAITFGVGGRLSLKNVIIEKGYIDSIDLSSGSLDLINVTLFGAPLILEKHVQLKINREESKTSEPAKTDSQQPTPILTTPLSVSTPRSTEGPHKVVSEAVKASVTDAQLSPDSPGVPEVQPWIKWATAGASIFLALVVVLIAISLAVVVRNNGSSEPFSLRLRRMFRAAIEDESPISTELDMHVAHEHRDSFTTHYSRLPSI</sequence>
<dbReference type="GeneID" id="108669467"/>
<keyword evidence="3" id="KW-0732">Signal</keyword>
<dbReference type="AlphaFoldDB" id="A0A8B7NFA0"/>
<name>A0A8B7NFA0_HYAAZ</name>
<evidence type="ECO:0000256" key="1">
    <source>
        <dbReference type="SAM" id="MobiDB-lite"/>
    </source>
</evidence>
<organism evidence="5 6">
    <name type="scientific">Hyalella azteca</name>
    <name type="common">Amphipod</name>
    <dbReference type="NCBI Taxonomy" id="294128"/>
    <lineage>
        <taxon>Eukaryota</taxon>
        <taxon>Metazoa</taxon>
        <taxon>Ecdysozoa</taxon>
        <taxon>Arthropoda</taxon>
        <taxon>Crustacea</taxon>
        <taxon>Multicrustacea</taxon>
        <taxon>Malacostraca</taxon>
        <taxon>Eumalacostraca</taxon>
        <taxon>Peracarida</taxon>
        <taxon>Amphipoda</taxon>
        <taxon>Senticaudata</taxon>
        <taxon>Talitrida</taxon>
        <taxon>Talitroidea</taxon>
        <taxon>Hyalellidae</taxon>
        <taxon>Hyalella</taxon>
    </lineage>
</organism>
<feature type="region of interest" description="Disordered" evidence="1">
    <location>
        <begin position="860"/>
        <end position="895"/>
    </location>
</feature>
<feature type="domain" description="Right handed beta helix" evidence="4">
    <location>
        <begin position="194"/>
        <end position="287"/>
    </location>
</feature>
<dbReference type="Pfam" id="PF13229">
    <property type="entry name" value="Beta_helix"/>
    <property type="match status" value="1"/>
</dbReference>
<keyword evidence="2" id="KW-1133">Transmembrane helix</keyword>
<keyword evidence="2" id="KW-0812">Transmembrane</keyword>
<evidence type="ECO:0000256" key="3">
    <source>
        <dbReference type="SAM" id="SignalP"/>
    </source>
</evidence>
<feature type="transmembrane region" description="Helical" evidence="2">
    <location>
        <begin position="925"/>
        <end position="952"/>
    </location>
</feature>
<dbReference type="KEGG" id="hazt:108669467"/>
<gene>
    <name evidence="6" type="primary">LOC108669467</name>
</gene>
<keyword evidence="5" id="KW-1185">Reference proteome</keyword>
<accession>A0A8B7NFA0</accession>
<evidence type="ECO:0000256" key="2">
    <source>
        <dbReference type="SAM" id="Phobius"/>
    </source>
</evidence>